<feature type="binding site" evidence="8">
    <location>
        <position position="295"/>
    </location>
    <ligand>
        <name>Zn(2+)</name>
        <dbReference type="ChEBI" id="CHEBI:29105"/>
        <note>catalytic</note>
    </ligand>
</feature>
<evidence type="ECO:0000256" key="3">
    <source>
        <dbReference type="ARBA" id="ARBA00022723"/>
    </source>
</evidence>
<feature type="region of interest" description="Disordered" evidence="9">
    <location>
        <begin position="309"/>
        <end position="333"/>
    </location>
</feature>
<feature type="region of interest" description="Disordered" evidence="9">
    <location>
        <begin position="832"/>
        <end position="939"/>
    </location>
</feature>
<evidence type="ECO:0000259" key="12">
    <source>
        <dbReference type="PROSITE" id="PS01186"/>
    </source>
</evidence>
<feature type="compositionally biased region" description="Low complexity" evidence="9">
    <location>
        <begin position="849"/>
        <end position="865"/>
    </location>
</feature>
<keyword evidence="3 8" id="KW-0479">Metal-binding</keyword>
<gene>
    <name evidence="13" type="ORF">Cvel_20249</name>
</gene>
<dbReference type="Gene3D" id="2.60.40.10">
    <property type="entry name" value="Immunoglobulins"/>
    <property type="match status" value="1"/>
</dbReference>
<evidence type="ECO:0000256" key="7">
    <source>
        <dbReference type="PIRSR" id="PIRSR601577-1"/>
    </source>
</evidence>
<dbReference type="GO" id="GO:0005737">
    <property type="term" value="C:cytoplasm"/>
    <property type="evidence" value="ECO:0007669"/>
    <property type="project" value="TreeGrafter"/>
</dbReference>
<dbReference type="FunFam" id="3.90.132.10:FF:000001">
    <property type="entry name" value="leishmanolysin-like peptidase isoform X2"/>
    <property type="match status" value="1"/>
</dbReference>
<evidence type="ECO:0000256" key="9">
    <source>
        <dbReference type="SAM" id="MobiDB-lite"/>
    </source>
</evidence>
<comment type="cofactor">
    <cofactor evidence="8">
        <name>Zn(2+)</name>
        <dbReference type="ChEBI" id="CHEBI:29105"/>
    </cofactor>
    <text evidence="8">Binds 1 zinc ion per subunit.</text>
</comment>
<dbReference type="InterPro" id="IPR000742">
    <property type="entry name" value="EGF"/>
</dbReference>
<dbReference type="Pfam" id="PF05345">
    <property type="entry name" value="He_PIG"/>
    <property type="match status" value="1"/>
</dbReference>
<keyword evidence="2" id="KW-0645">Protease</keyword>
<organism evidence="13">
    <name type="scientific">Chromera velia CCMP2878</name>
    <dbReference type="NCBI Taxonomy" id="1169474"/>
    <lineage>
        <taxon>Eukaryota</taxon>
        <taxon>Sar</taxon>
        <taxon>Alveolata</taxon>
        <taxon>Colpodellida</taxon>
        <taxon>Chromeraceae</taxon>
        <taxon>Chromera</taxon>
    </lineage>
</organism>
<protein>
    <recommendedName>
        <fullName evidence="11 12">EGF-like domain-containing protein</fullName>
    </recommendedName>
</protein>
<keyword evidence="4" id="KW-0378">Hydrolase</keyword>
<keyword evidence="5 8" id="KW-0862">Zinc</keyword>
<dbReference type="AlphaFoldDB" id="A0A0G4G597"/>
<dbReference type="Gene3D" id="2.10.55.10">
    <property type="entry name" value="Leishmanolysin domain 3"/>
    <property type="match status" value="1"/>
</dbReference>
<reference evidence="13" key="1">
    <citation type="submission" date="2014-11" db="EMBL/GenBank/DDBJ databases">
        <authorList>
            <person name="Otto D Thomas"/>
            <person name="Naeem Raeece"/>
        </authorList>
    </citation>
    <scope>NUCLEOTIDE SEQUENCE</scope>
</reference>
<feature type="compositionally biased region" description="Polar residues" evidence="9">
    <location>
        <begin position="86"/>
        <end position="101"/>
    </location>
</feature>
<keyword evidence="6 8" id="KW-0482">Metalloprotease</keyword>
<feature type="binding site" evidence="8">
    <location>
        <position position="291"/>
    </location>
    <ligand>
        <name>Zn(2+)</name>
        <dbReference type="ChEBI" id="CHEBI:29105"/>
        <note>catalytic</note>
    </ligand>
</feature>
<dbReference type="PROSITE" id="PS00022">
    <property type="entry name" value="EGF_1"/>
    <property type="match status" value="1"/>
</dbReference>
<dbReference type="PANTHER" id="PTHR10942:SF0">
    <property type="entry name" value="LEISHMANOLYSIN-LIKE PEPTIDASE"/>
    <property type="match status" value="1"/>
</dbReference>
<comment type="similarity">
    <text evidence="1">Belongs to the peptidase M8 family.</text>
</comment>
<feature type="region of interest" description="Disordered" evidence="9">
    <location>
        <begin position="86"/>
        <end position="106"/>
    </location>
</feature>
<evidence type="ECO:0000313" key="13">
    <source>
        <dbReference type="EMBL" id="CEM23398.1"/>
    </source>
</evidence>
<feature type="compositionally biased region" description="Polar residues" evidence="9">
    <location>
        <begin position="319"/>
        <end position="333"/>
    </location>
</feature>
<dbReference type="GO" id="GO:0007155">
    <property type="term" value="P:cell adhesion"/>
    <property type="evidence" value="ECO:0007669"/>
    <property type="project" value="InterPro"/>
</dbReference>
<evidence type="ECO:0000259" key="11">
    <source>
        <dbReference type="PROSITE" id="PS00022"/>
    </source>
</evidence>
<evidence type="ECO:0000256" key="8">
    <source>
        <dbReference type="PIRSR" id="PIRSR601577-2"/>
    </source>
</evidence>
<dbReference type="Gene3D" id="3.10.170.20">
    <property type="match status" value="1"/>
</dbReference>
<dbReference type="Pfam" id="PF01457">
    <property type="entry name" value="Peptidase_M8"/>
    <property type="match status" value="1"/>
</dbReference>
<accession>A0A0G4G597</accession>
<dbReference type="InterPro" id="IPR013783">
    <property type="entry name" value="Ig-like_fold"/>
</dbReference>
<evidence type="ECO:0000256" key="2">
    <source>
        <dbReference type="ARBA" id="ARBA00022670"/>
    </source>
</evidence>
<name>A0A0G4G597_9ALVE</name>
<dbReference type="VEuPathDB" id="CryptoDB:Cvel_20249"/>
<dbReference type="PROSITE" id="PS01186">
    <property type="entry name" value="EGF_2"/>
    <property type="match status" value="1"/>
</dbReference>
<dbReference type="GO" id="GO:0004222">
    <property type="term" value="F:metalloendopeptidase activity"/>
    <property type="evidence" value="ECO:0007669"/>
    <property type="project" value="InterPro"/>
</dbReference>
<dbReference type="SUPFAM" id="SSF57196">
    <property type="entry name" value="EGF/Laminin"/>
    <property type="match status" value="1"/>
</dbReference>
<dbReference type="Gene3D" id="3.90.132.10">
    <property type="entry name" value="Leishmanolysin , domain 2"/>
    <property type="match status" value="1"/>
</dbReference>
<dbReference type="GO" id="GO:0046872">
    <property type="term" value="F:metal ion binding"/>
    <property type="evidence" value="ECO:0007669"/>
    <property type="project" value="UniProtKB-KW"/>
</dbReference>
<evidence type="ECO:0000256" key="1">
    <source>
        <dbReference type="ARBA" id="ARBA00005860"/>
    </source>
</evidence>
<dbReference type="PANTHER" id="PTHR10942">
    <property type="entry name" value="LEISHMANOLYSIN-LIKE PEPTIDASE"/>
    <property type="match status" value="1"/>
</dbReference>
<evidence type="ECO:0000256" key="5">
    <source>
        <dbReference type="ARBA" id="ARBA00022833"/>
    </source>
</evidence>
<feature type="chain" id="PRO_5005189701" description="EGF-like domain-containing protein" evidence="10">
    <location>
        <begin position="23"/>
        <end position="959"/>
    </location>
</feature>
<evidence type="ECO:0000256" key="4">
    <source>
        <dbReference type="ARBA" id="ARBA00022801"/>
    </source>
</evidence>
<feature type="domain" description="EGF-like" evidence="11 12">
    <location>
        <begin position="661"/>
        <end position="672"/>
    </location>
</feature>
<dbReference type="GO" id="GO:0006508">
    <property type="term" value="P:proteolysis"/>
    <property type="evidence" value="ECO:0007669"/>
    <property type="project" value="UniProtKB-KW"/>
</dbReference>
<dbReference type="EMBL" id="CDMZ01000889">
    <property type="protein sequence ID" value="CEM23398.1"/>
    <property type="molecule type" value="Genomic_DNA"/>
</dbReference>
<feature type="compositionally biased region" description="Polar residues" evidence="9">
    <location>
        <begin position="867"/>
        <end position="876"/>
    </location>
</feature>
<dbReference type="SUPFAM" id="SSF55486">
    <property type="entry name" value="Metalloproteases ('zincins'), catalytic domain"/>
    <property type="match status" value="1"/>
</dbReference>
<feature type="binding site" evidence="8">
    <location>
        <position position="382"/>
    </location>
    <ligand>
        <name>Zn(2+)</name>
        <dbReference type="ChEBI" id="CHEBI:29105"/>
        <note>catalytic</note>
    </ligand>
</feature>
<keyword evidence="10" id="KW-0732">Signal</keyword>
<dbReference type="InterPro" id="IPR001577">
    <property type="entry name" value="Peptidase_M8"/>
</dbReference>
<sequence length="959" mass="103343">MLFTRLRLACTVWLLITSSASFNESFWKKAEDEVSWSYVEYGASASGGEEIKGVGKHKRQRRMEAEKGEKLLGDMQIRCFRGLSQSQQTAEENSQPPRSLQSGGGSSPFRPLRVDAVTDALASALAGDASLRSYLIDDVIPSALFWIQTALAVKPVEGNLSFDRLCDFYWTNDQTQEKRCAQVSSTYRSCGKAEIPESHFRDQLVCSPRPTDCTTARGGQGVWNADFAVYISASAVGESDADVCGGQALGLGVTCKRDQLDRPVAGNVHVCASRFRERGLDFRGDVGFFVHEILHALGFSWQSLSLFREPSGEPRQTRNPDGSPVSSEPASFTVRTSWEGGKSVSRVVTPTVAEAAQEHYGCFSIEGMSLEDEGGETSERNHWERRVALNEGMTGVLGTRPVFSALTLAFMHDSGWYKANFPAAMDFPWGKAFVLSGSGVTGCDVLSGASRCLTPASSNPRPLHPSLFCNEDGNGIPQTSCTQDLSSPGICQVGDSPSSLPASEQYFQGRPRFGGSSPFMNHCPIVEGASTTECENVSNFNPSRAWRGETFGPSSVCVKTTLLEPAYVFQEGEPAAGRCHRVVCTPEQFGSGRDRLDFSGLSIAVEARTMNRISVISCGRGDEGKSFSVVGLNGEIQCPPLQAACFHFPCDNGGVYRHHKCVCAPGFFGTFCELKDSEVNRRNVPNRFFYPGLRDATLIPGNRYSFEASVRGPVKEFRLVSCLPPGLSLNKQTGAIEGTPSTNTLLGCLPYTVAAVGFNGGEERVVVYLRIQRAASTSFSFASDLCSEVILGNAFGSLPTTDTRADSTDCVSSSASLFESLRTLPGLSERTALPSEAGAPAPPSEEGPRSGPSEDSPSSSPPRGETSPEQPSSTTPLPERGTPEDPGQAATRVILPCDTPVSSSPPSPDLPKCPEDPMRYFRPRDPAVGGGIESKRPSAYTKGSVDRTWAFWPWVVDAT</sequence>
<feature type="signal peptide" evidence="10">
    <location>
        <begin position="1"/>
        <end position="22"/>
    </location>
</feature>
<feature type="active site" evidence="7">
    <location>
        <position position="292"/>
    </location>
</feature>
<proteinExistence type="inferred from homology"/>
<evidence type="ECO:0000256" key="10">
    <source>
        <dbReference type="SAM" id="SignalP"/>
    </source>
</evidence>
<dbReference type="GO" id="GO:0016020">
    <property type="term" value="C:membrane"/>
    <property type="evidence" value="ECO:0007669"/>
    <property type="project" value="InterPro"/>
</dbReference>
<feature type="compositionally biased region" description="Basic and acidic residues" evidence="9">
    <location>
        <begin position="912"/>
        <end position="925"/>
    </location>
</feature>
<dbReference type="PhylomeDB" id="A0A0G4G597"/>
<evidence type="ECO:0000256" key="6">
    <source>
        <dbReference type="ARBA" id="ARBA00023049"/>
    </source>
</evidence>